<keyword evidence="1" id="KW-0399">Innate immunity</keyword>
<name>A0AAW0N7Y3_9GOBI</name>
<dbReference type="GO" id="GO:0045087">
    <property type="term" value="P:innate immune response"/>
    <property type="evidence" value="ECO:0007669"/>
    <property type="project" value="UniProtKB-KW"/>
</dbReference>
<evidence type="ECO:0000259" key="7">
    <source>
        <dbReference type="PROSITE" id="PS50089"/>
    </source>
</evidence>
<evidence type="ECO:0000256" key="2">
    <source>
        <dbReference type="ARBA" id="ARBA00022723"/>
    </source>
</evidence>
<sequence>MAQSSVDPAALSCSVCLDNLQKPVTIPCGHSYCNSCIHSYWDTEETERSLNMKEPIDKVLDEVSPEPSCRKDFLRYAQDITMDLNTASKHLTLSDGNRRVSYVQVEQRYPDHPDRFSVSQALSVEELTGRCYFEVEWDGLVLIAAAYKDSERHRGFGNSDKSWVFYGNRENGDQSFVFNKVESKIPGPVGSRIGVYLDHSAGALSFYSVQGETMKLLHKVHTQFTRPLHAGVWVHDGSTAHIRF</sequence>
<evidence type="ECO:0000313" key="10">
    <source>
        <dbReference type="Proteomes" id="UP001460270"/>
    </source>
</evidence>
<dbReference type="InterPro" id="IPR017907">
    <property type="entry name" value="Znf_RING_CS"/>
</dbReference>
<evidence type="ECO:0000259" key="8">
    <source>
        <dbReference type="PROSITE" id="PS50188"/>
    </source>
</evidence>
<keyword evidence="5" id="KW-0391">Immunity</keyword>
<dbReference type="InterPro" id="IPR001870">
    <property type="entry name" value="B30.2/SPRY"/>
</dbReference>
<proteinExistence type="predicted"/>
<accession>A0AAW0N7Y3</accession>
<dbReference type="InterPro" id="IPR051051">
    <property type="entry name" value="E3_ubiq-ligase_TRIM/RNF"/>
</dbReference>
<dbReference type="PANTHER" id="PTHR25465">
    <property type="entry name" value="B-BOX DOMAIN CONTAINING"/>
    <property type="match status" value="1"/>
</dbReference>
<keyword evidence="4" id="KW-0862">Zinc</keyword>
<dbReference type="InterPro" id="IPR006574">
    <property type="entry name" value="PRY"/>
</dbReference>
<dbReference type="EMBL" id="JBBPFD010000019">
    <property type="protein sequence ID" value="KAK7886638.1"/>
    <property type="molecule type" value="Genomic_DNA"/>
</dbReference>
<dbReference type="InterPro" id="IPR013320">
    <property type="entry name" value="ConA-like_dom_sf"/>
</dbReference>
<reference evidence="10" key="1">
    <citation type="submission" date="2024-04" db="EMBL/GenBank/DDBJ databases">
        <title>Salinicola lusitanus LLJ914,a marine bacterium isolated from the Okinawa Trough.</title>
        <authorList>
            <person name="Li J."/>
        </authorList>
    </citation>
    <scope>NUCLEOTIDE SEQUENCE [LARGE SCALE GENOMIC DNA]</scope>
</reference>
<dbReference type="SUPFAM" id="SSF57850">
    <property type="entry name" value="RING/U-box"/>
    <property type="match status" value="1"/>
</dbReference>
<dbReference type="Pfam" id="PF00622">
    <property type="entry name" value="SPRY"/>
    <property type="match status" value="1"/>
</dbReference>
<keyword evidence="2" id="KW-0479">Metal-binding</keyword>
<keyword evidence="10" id="KW-1185">Reference proteome</keyword>
<dbReference type="InterPro" id="IPR013083">
    <property type="entry name" value="Znf_RING/FYVE/PHD"/>
</dbReference>
<evidence type="ECO:0000313" key="9">
    <source>
        <dbReference type="EMBL" id="KAK7886638.1"/>
    </source>
</evidence>
<dbReference type="GO" id="GO:0005737">
    <property type="term" value="C:cytoplasm"/>
    <property type="evidence" value="ECO:0007669"/>
    <property type="project" value="UniProtKB-ARBA"/>
</dbReference>
<organism evidence="9 10">
    <name type="scientific">Mugilogobius chulae</name>
    <name type="common">yellowstripe goby</name>
    <dbReference type="NCBI Taxonomy" id="88201"/>
    <lineage>
        <taxon>Eukaryota</taxon>
        <taxon>Metazoa</taxon>
        <taxon>Chordata</taxon>
        <taxon>Craniata</taxon>
        <taxon>Vertebrata</taxon>
        <taxon>Euteleostomi</taxon>
        <taxon>Actinopterygii</taxon>
        <taxon>Neopterygii</taxon>
        <taxon>Teleostei</taxon>
        <taxon>Neoteleostei</taxon>
        <taxon>Acanthomorphata</taxon>
        <taxon>Gobiaria</taxon>
        <taxon>Gobiiformes</taxon>
        <taxon>Gobioidei</taxon>
        <taxon>Gobiidae</taxon>
        <taxon>Gobionellinae</taxon>
        <taxon>Mugilogobius</taxon>
    </lineage>
</organism>
<evidence type="ECO:0008006" key="11">
    <source>
        <dbReference type="Google" id="ProtNLM"/>
    </source>
</evidence>
<dbReference type="AlphaFoldDB" id="A0AAW0N7Y3"/>
<evidence type="ECO:0000256" key="4">
    <source>
        <dbReference type="ARBA" id="ARBA00022833"/>
    </source>
</evidence>
<evidence type="ECO:0000256" key="1">
    <source>
        <dbReference type="ARBA" id="ARBA00022588"/>
    </source>
</evidence>
<dbReference type="InterPro" id="IPR003879">
    <property type="entry name" value="Butyrophylin_SPRY"/>
</dbReference>
<dbReference type="InterPro" id="IPR043136">
    <property type="entry name" value="B30.2/SPRY_sf"/>
</dbReference>
<dbReference type="PROSITE" id="PS00518">
    <property type="entry name" value="ZF_RING_1"/>
    <property type="match status" value="1"/>
</dbReference>
<dbReference type="SMART" id="SM00184">
    <property type="entry name" value="RING"/>
    <property type="match status" value="1"/>
</dbReference>
<dbReference type="InterPro" id="IPR001841">
    <property type="entry name" value="Znf_RING"/>
</dbReference>
<dbReference type="Gene3D" id="3.30.40.10">
    <property type="entry name" value="Zinc/RING finger domain, C3HC4 (zinc finger)"/>
    <property type="match status" value="1"/>
</dbReference>
<dbReference type="Gene3D" id="2.60.120.920">
    <property type="match status" value="1"/>
</dbReference>
<dbReference type="PROSITE" id="PS50089">
    <property type="entry name" value="ZF_RING_2"/>
    <property type="match status" value="1"/>
</dbReference>
<dbReference type="SMART" id="SM00589">
    <property type="entry name" value="PRY"/>
    <property type="match status" value="1"/>
</dbReference>
<dbReference type="PROSITE" id="PS50188">
    <property type="entry name" value="B302_SPRY"/>
    <property type="match status" value="1"/>
</dbReference>
<dbReference type="Pfam" id="PF15227">
    <property type="entry name" value="zf-C3HC4_4"/>
    <property type="match status" value="1"/>
</dbReference>
<evidence type="ECO:0000256" key="5">
    <source>
        <dbReference type="ARBA" id="ARBA00022859"/>
    </source>
</evidence>
<dbReference type="Proteomes" id="UP001460270">
    <property type="component" value="Unassembled WGS sequence"/>
</dbReference>
<dbReference type="InterPro" id="IPR003877">
    <property type="entry name" value="SPRY_dom"/>
</dbReference>
<dbReference type="Pfam" id="PF13765">
    <property type="entry name" value="PRY"/>
    <property type="match status" value="1"/>
</dbReference>
<evidence type="ECO:0000256" key="3">
    <source>
        <dbReference type="ARBA" id="ARBA00022771"/>
    </source>
</evidence>
<comment type="caution">
    <text evidence="9">The sequence shown here is derived from an EMBL/GenBank/DDBJ whole genome shotgun (WGS) entry which is preliminary data.</text>
</comment>
<keyword evidence="3 6" id="KW-0863">Zinc-finger</keyword>
<dbReference type="GO" id="GO:0008270">
    <property type="term" value="F:zinc ion binding"/>
    <property type="evidence" value="ECO:0007669"/>
    <property type="project" value="UniProtKB-KW"/>
</dbReference>
<feature type="domain" description="RING-type" evidence="7">
    <location>
        <begin position="13"/>
        <end position="58"/>
    </location>
</feature>
<dbReference type="SMART" id="SM00449">
    <property type="entry name" value="SPRY"/>
    <property type="match status" value="1"/>
</dbReference>
<evidence type="ECO:0000256" key="6">
    <source>
        <dbReference type="PROSITE-ProRule" id="PRU00175"/>
    </source>
</evidence>
<feature type="domain" description="B30.2/SPRY" evidence="8">
    <location>
        <begin position="60"/>
        <end position="244"/>
    </location>
</feature>
<protein>
    <recommendedName>
        <fullName evidence="11">Tripartite motif-containing protein 16-like</fullName>
    </recommendedName>
</protein>
<gene>
    <name evidence="9" type="ORF">WMY93_026259</name>
</gene>
<dbReference type="SUPFAM" id="SSF49899">
    <property type="entry name" value="Concanavalin A-like lectins/glucanases"/>
    <property type="match status" value="1"/>
</dbReference>
<dbReference type="PANTHER" id="PTHR25465:SF5">
    <property type="entry name" value="E3 UBIQUITIN_ISG15 LIGASE TRIM25-RELATED"/>
    <property type="match status" value="1"/>
</dbReference>
<dbReference type="PRINTS" id="PR01407">
    <property type="entry name" value="BUTYPHLNCDUF"/>
</dbReference>